<name>A0A811TZB4_CERCA</name>
<dbReference type="Proteomes" id="UP000606786">
    <property type="component" value="Unassembled WGS sequence"/>
</dbReference>
<comment type="caution">
    <text evidence="1">The sequence shown here is derived from an EMBL/GenBank/DDBJ whole genome shotgun (WGS) entry which is preliminary data.</text>
</comment>
<reference evidence="1" key="1">
    <citation type="submission" date="2020-11" db="EMBL/GenBank/DDBJ databases">
        <authorList>
            <person name="Whitehead M."/>
        </authorList>
    </citation>
    <scope>NUCLEOTIDE SEQUENCE</scope>
    <source>
        <strain evidence="1">EGII</strain>
    </source>
</reference>
<dbReference type="EMBL" id="CAJHJT010000001">
    <property type="protein sequence ID" value="CAD6991410.1"/>
    <property type="molecule type" value="Genomic_DNA"/>
</dbReference>
<sequence>MIPIFTFPYQSLVQPLPTRTGATMNVTSRQQPRHTPFHFLDWLLLCAHDSDGDGDDELMLTTPPDPLLLPFKPWERFPTLRLIPLRMLTKRKKNSSTAQKI</sequence>
<evidence type="ECO:0000313" key="2">
    <source>
        <dbReference type="Proteomes" id="UP000606786"/>
    </source>
</evidence>
<accession>A0A811TZB4</accession>
<evidence type="ECO:0000313" key="1">
    <source>
        <dbReference type="EMBL" id="CAD6991410.1"/>
    </source>
</evidence>
<gene>
    <name evidence="1" type="ORF">CCAP1982_LOCUS337</name>
</gene>
<protein>
    <submittedName>
        <fullName evidence="1">(Mediterranean fruit fly) hypothetical protein</fullName>
    </submittedName>
</protein>
<keyword evidence="2" id="KW-1185">Reference proteome</keyword>
<organism evidence="1 2">
    <name type="scientific">Ceratitis capitata</name>
    <name type="common">Mediterranean fruit fly</name>
    <name type="synonym">Tephritis capitata</name>
    <dbReference type="NCBI Taxonomy" id="7213"/>
    <lineage>
        <taxon>Eukaryota</taxon>
        <taxon>Metazoa</taxon>
        <taxon>Ecdysozoa</taxon>
        <taxon>Arthropoda</taxon>
        <taxon>Hexapoda</taxon>
        <taxon>Insecta</taxon>
        <taxon>Pterygota</taxon>
        <taxon>Neoptera</taxon>
        <taxon>Endopterygota</taxon>
        <taxon>Diptera</taxon>
        <taxon>Brachycera</taxon>
        <taxon>Muscomorpha</taxon>
        <taxon>Tephritoidea</taxon>
        <taxon>Tephritidae</taxon>
        <taxon>Ceratitis</taxon>
        <taxon>Ceratitis</taxon>
    </lineage>
</organism>
<dbReference type="AlphaFoldDB" id="A0A811TZB4"/>
<proteinExistence type="predicted"/>